<dbReference type="Proteomes" id="UP000223913">
    <property type="component" value="Unassembled WGS sequence"/>
</dbReference>
<dbReference type="CDD" id="cd07724">
    <property type="entry name" value="POD-like_MBL-fold"/>
    <property type="match status" value="1"/>
</dbReference>
<keyword evidence="3" id="KW-0378">Hydrolase</keyword>
<protein>
    <submittedName>
        <fullName evidence="3">MBL fold metallo-hydrolase</fullName>
    </submittedName>
</protein>
<dbReference type="PANTHER" id="PTHR43084:SF1">
    <property type="entry name" value="PERSULFIDE DIOXYGENASE ETHE1, MITOCHONDRIAL"/>
    <property type="match status" value="1"/>
</dbReference>
<dbReference type="Gene3D" id="3.60.15.10">
    <property type="entry name" value="Ribonuclease Z/Hydroxyacylglutathione hydrolase-like"/>
    <property type="match status" value="1"/>
</dbReference>
<dbReference type="InterPro" id="IPR036866">
    <property type="entry name" value="RibonucZ/Hydroxyglut_hydro"/>
</dbReference>
<dbReference type="FunFam" id="3.60.15.10:FF:000030">
    <property type="entry name" value="Metallo-beta-lactamase family protein"/>
    <property type="match status" value="1"/>
</dbReference>
<keyword evidence="4" id="KW-1185">Reference proteome</keyword>
<dbReference type="GO" id="GO:0016787">
    <property type="term" value="F:hydrolase activity"/>
    <property type="evidence" value="ECO:0007669"/>
    <property type="project" value="UniProtKB-KW"/>
</dbReference>
<dbReference type="CDD" id="cd00158">
    <property type="entry name" value="RHOD"/>
    <property type="match status" value="2"/>
</dbReference>
<dbReference type="SUPFAM" id="SSF52821">
    <property type="entry name" value="Rhodanese/Cell cycle control phosphatase"/>
    <property type="match status" value="2"/>
</dbReference>
<comment type="caution">
    <text evidence="3">The sequence shown here is derived from an EMBL/GenBank/DDBJ whole genome shotgun (WGS) entry which is preliminary data.</text>
</comment>
<dbReference type="InterPro" id="IPR001763">
    <property type="entry name" value="Rhodanese-like_dom"/>
</dbReference>
<dbReference type="Gene3D" id="3.40.250.10">
    <property type="entry name" value="Rhodanese-like domain"/>
    <property type="match status" value="2"/>
</dbReference>
<gene>
    <name evidence="3" type="ORF">CRP01_13115</name>
</gene>
<dbReference type="SMART" id="SM00450">
    <property type="entry name" value="RHOD"/>
    <property type="match status" value="2"/>
</dbReference>
<dbReference type="AlphaFoldDB" id="A0A2D0NBQ0"/>
<organism evidence="3 4">
    <name type="scientific">Flavilitoribacter nigricans (strain ATCC 23147 / DSM 23189 / NBRC 102662 / NCIMB 1420 / SS-2)</name>
    <name type="common">Lewinella nigricans</name>
    <dbReference type="NCBI Taxonomy" id="1122177"/>
    <lineage>
        <taxon>Bacteria</taxon>
        <taxon>Pseudomonadati</taxon>
        <taxon>Bacteroidota</taxon>
        <taxon>Saprospiria</taxon>
        <taxon>Saprospirales</taxon>
        <taxon>Lewinellaceae</taxon>
        <taxon>Flavilitoribacter</taxon>
    </lineage>
</organism>
<evidence type="ECO:0000256" key="1">
    <source>
        <dbReference type="ARBA" id="ARBA00022723"/>
    </source>
</evidence>
<dbReference type="Pfam" id="PF00753">
    <property type="entry name" value="Lactamase_B"/>
    <property type="match status" value="1"/>
</dbReference>
<dbReference type="InterPro" id="IPR051682">
    <property type="entry name" value="Mito_Persulfide_Diox"/>
</dbReference>
<dbReference type="PROSITE" id="PS50206">
    <property type="entry name" value="RHODANESE_3"/>
    <property type="match status" value="2"/>
</dbReference>
<dbReference type="GO" id="GO:0046872">
    <property type="term" value="F:metal ion binding"/>
    <property type="evidence" value="ECO:0007669"/>
    <property type="project" value="UniProtKB-KW"/>
</dbReference>
<feature type="domain" description="Rhodanese" evidence="2">
    <location>
        <begin position="375"/>
        <end position="463"/>
    </location>
</feature>
<dbReference type="Pfam" id="PF00581">
    <property type="entry name" value="Rhodanese"/>
    <property type="match status" value="2"/>
</dbReference>
<dbReference type="EMBL" id="PDUD01000019">
    <property type="protein sequence ID" value="PHN05915.1"/>
    <property type="molecule type" value="Genomic_DNA"/>
</dbReference>
<dbReference type="SUPFAM" id="SSF56281">
    <property type="entry name" value="Metallo-hydrolase/oxidoreductase"/>
    <property type="match status" value="1"/>
</dbReference>
<keyword evidence="1" id="KW-0479">Metal-binding</keyword>
<dbReference type="InterPro" id="IPR036873">
    <property type="entry name" value="Rhodanese-like_dom_sf"/>
</dbReference>
<evidence type="ECO:0000313" key="3">
    <source>
        <dbReference type="EMBL" id="PHN05915.1"/>
    </source>
</evidence>
<dbReference type="GO" id="GO:0006749">
    <property type="term" value="P:glutathione metabolic process"/>
    <property type="evidence" value="ECO:0007669"/>
    <property type="project" value="InterPro"/>
</dbReference>
<evidence type="ECO:0000259" key="2">
    <source>
        <dbReference type="PROSITE" id="PS50206"/>
    </source>
</evidence>
<dbReference type="InterPro" id="IPR001279">
    <property type="entry name" value="Metallo-B-lactamas"/>
</dbReference>
<accession>A0A2D0NBQ0</accession>
<name>A0A2D0NBQ0_FLAN2</name>
<dbReference type="GO" id="GO:0050313">
    <property type="term" value="F:sulfur dioxygenase activity"/>
    <property type="evidence" value="ECO:0007669"/>
    <property type="project" value="InterPro"/>
</dbReference>
<dbReference type="InterPro" id="IPR044528">
    <property type="entry name" value="POD-like_MBL-fold"/>
</dbReference>
<dbReference type="OrthoDB" id="9784009at2"/>
<dbReference type="SMART" id="SM00849">
    <property type="entry name" value="Lactamase_B"/>
    <property type="match status" value="1"/>
</dbReference>
<evidence type="ECO:0000313" key="4">
    <source>
        <dbReference type="Proteomes" id="UP000223913"/>
    </source>
</evidence>
<sequence>MKVEQIYTGCLAEAAYYIESEGEAVIIDPLRETQPYLDKLEEEGAKLKYIFETHFHADFVSGHLDLAKKTGATIVYGPMAKTEYDIHSAKDGEILKVGKLSFEVLHTPGHTLESSTYLLRDEEGKDYALFTGDTLFLGDVGRPDLAIKQGSLTKEDLAGLLYNSLRQKIMPLADDIIVYPAHGAGSACGKNLSKDTWGYLGDQKKTNYALRADMTKQEFVEEVTAGLTPPPQYFAKNAMMNKAGYESFDEVLEKGAVALTPDRFEQLVEQEEALMLDVRTPQEFAAGHVPGSIFIGLKGQFAPWVGALITDINQPIVLITPEGSEEEAVTRLARVGYDNTLGYLDGGVAGWAEAGKEVATIKSVTAPQLAEKLAAGRVETILDVRKPSEYLAQHLEAATNFPLDYINRNMQKLNRYDTYHLHCAGGYRSMIAASILKARGFDNLVDVTGGWGDIEKTDMPKTDYVCPTTLSQDLIDEAVSSVL</sequence>
<reference evidence="3 4" key="1">
    <citation type="submission" date="2017-10" db="EMBL/GenBank/DDBJ databases">
        <title>The draft genome sequence of Lewinella nigricans NBRC 102662.</title>
        <authorList>
            <person name="Wang K."/>
        </authorList>
    </citation>
    <scope>NUCLEOTIDE SEQUENCE [LARGE SCALE GENOMIC DNA]</scope>
    <source>
        <strain evidence="3 4">NBRC 102662</strain>
    </source>
</reference>
<feature type="domain" description="Rhodanese" evidence="2">
    <location>
        <begin position="269"/>
        <end position="360"/>
    </location>
</feature>
<dbReference type="PANTHER" id="PTHR43084">
    <property type="entry name" value="PERSULFIDE DIOXYGENASE ETHE1"/>
    <property type="match status" value="1"/>
</dbReference>
<dbReference type="GO" id="GO:0070813">
    <property type="term" value="P:hydrogen sulfide metabolic process"/>
    <property type="evidence" value="ECO:0007669"/>
    <property type="project" value="TreeGrafter"/>
</dbReference>
<proteinExistence type="predicted"/>
<dbReference type="RefSeq" id="WP_099150508.1">
    <property type="nucleotide sequence ID" value="NZ_PDUD01000019.1"/>
</dbReference>